<dbReference type="AlphaFoldDB" id="A0A0E0I6W4"/>
<dbReference type="Gramene" id="ONIVA08G01910.1">
    <property type="protein sequence ID" value="ONIVA08G01910.1"/>
    <property type="gene ID" value="ONIVA08G01910"/>
</dbReference>
<evidence type="ECO:0000313" key="2">
    <source>
        <dbReference type="EnsemblPlants" id="ONIVA08G01910.1"/>
    </source>
</evidence>
<keyword evidence="3" id="KW-1185">Reference proteome</keyword>
<feature type="compositionally biased region" description="Basic and acidic residues" evidence="1">
    <location>
        <begin position="23"/>
        <end position="34"/>
    </location>
</feature>
<reference evidence="2" key="2">
    <citation type="submission" date="2018-04" db="EMBL/GenBank/DDBJ databases">
        <title>OnivRS2 (Oryza nivara Reference Sequence Version 2).</title>
        <authorList>
            <person name="Zhang J."/>
            <person name="Kudrna D."/>
            <person name="Lee S."/>
            <person name="Talag J."/>
            <person name="Rajasekar S."/>
            <person name="Welchert J."/>
            <person name="Hsing Y.-I."/>
            <person name="Wing R.A."/>
        </authorList>
    </citation>
    <scope>NUCLEOTIDE SEQUENCE [LARGE SCALE GENOMIC DNA]</scope>
    <source>
        <strain evidence="2">SL10</strain>
    </source>
</reference>
<proteinExistence type="predicted"/>
<dbReference type="EnsemblPlants" id="ONIVA08G01910.1">
    <property type="protein sequence ID" value="ONIVA08G01910.1"/>
    <property type="gene ID" value="ONIVA08G01910"/>
</dbReference>
<dbReference type="Proteomes" id="UP000006591">
    <property type="component" value="Chromosome 8"/>
</dbReference>
<dbReference type="HOGENOM" id="CLU_2726559_0_0_1"/>
<reference evidence="2" key="1">
    <citation type="submission" date="2015-04" db="UniProtKB">
        <authorList>
            <consortium name="EnsemblPlants"/>
        </authorList>
    </citation>
    <scope>IDENTIFICATION</scope>
    <source>
        <strain evidence="2">SL10</strain>
    </source>
</reference>
<name>A0A0E0I6W4_ORYNI</name>
<accession>A0A0E0I6W4</accession>
<feature type="region of interest" description="Disordered" evidence="1">
    <location>
        <begin position="19"/>
        <end position="72"/>
    </location>
</feature>
<evidence type="ECO:0000313" key="3">
    <source>
        <dbReference type="Proteomes" id="UP000006591"/>
    </source>
</evidence>
<evidence type="ECO:0000256" key="1">
    <source>
        <dbReference type="SAM" id="MobiDB-lite"/>
    </source>
</evidence>
<organism evidence="2">
    <name type="scientific">Oryza nivara</name>
    <name type="common">Indian wild rice</name>
    <name type="synonym">Oryza sativa f. spontanea</name>
    <dbReference type="NCBI Taxonomy" id="4536"/>
    <lineage>
        <taxon>Eukaryota</taxon>
        <taxon>Viridiplantae</taxon>
        <taxon>Streptophyta</taxon>
        <taxon>Embryophyta</taxon>
        <taxon>Tracheophyta</taxon>
        <taxon>Spermatophyta</taxon>
        <taxon>Magnoliopsida</taxon>
        <taxon>Liliopsida</taxon>
        <taxon>Poales</taxon>
        <taxon>Poaceae</taxon>
        <taxon>BOP clade</taxon>
        <taxon>Oryzoideae</taxon>
        <taxon>Oryzeae</taxon>
        <taxon>Oryzinae</taxon>
        <taxon>Oryza</taxon>
    </lineage>
</organism>
<sequence>MVADVAATKLATTAADCGACRDAGPRQEPRRHEGGTAPSSMLRLCVPVTPSSMMPATRASRCTSDPRHPGRI</sequence>
<protein>
    <submittedName>
        <fullName evidence="2">Uncharacterized protein</fullName>
    </submittedName>
</protein>